<evidence type="ECO:0000313" key="4">
    <source>
        <dbReference type="Proteomes" id="UP001515480"/>
    </source>
</evidence>
<dbReference type="AlphaFoldDB" id="A0AB34J780"/>
<proteinExistence type="predicted"/>
<keyword evidence="1" id="KW-0175">Coiled coil</keyword>
<dbReference type="EMBL" id="JBGBPQ010000012">
    <property type="protein sequence ID" value="KAL1514675.1"/>
    <property type="molecule type" value="Genomic_DNA"/>
</dbReference>
<accession>A0AB34J780</accession>
<gene>
    <name evidence="3" type="ORF">AB1Y20_003763</name>
</gene>
<protein>
    <recommendedName>
        <fullName evidence="5">Protein of centriole 5</fullName>
    </recommendedName>
</protein>
<feature type="coiled-coil region" evidence="1">
    <location>
        <begin position="133"/>
        <end position="167"/>
    </location>
</feature>
<feature type="region of interest" description="Disordered" evidence="2">
    <location>
        <begin position="350"/>
        <end position="382"/>
    </location>
</feature>
<evidence type="ECO:0000313" key="3">
    <source>
        <dbReference type="EMBL" id="KAL1514675.1"/>
    </source>
</evidence>
<feature type="coiled-coil region" evidence="1">
    <location>
        <begin position="518"/>
        <end position="545"/>
    </location>
</feature>
<feature type="compositionally biased region" description="Acidic residues" evidence="2">
    <location>
        <begin position="364"/>
        <end position="382"/>
    </location>
</feature>
<evidence type="ECO:0000256" key="1">
    <source>
        <dbReference type="SAM" id="Coils"/>
    </source>
</evidence>
<feature type="compositionally biased region" description="Polar residues" evidence="2">
    <location>
        <begin position="352"/>
        <end position="363"/>
    </location>
</feature>
<evidence type="ECO:0008006" key="5">
    <source>
        <dbReference type="Google" id="ProtNLM"/>
    </source>
</evidence>
<comment type="caution">
    <text evidence="3">The sequence shown here is derived from an EMBL/GenBank/DDBJ whole genome shotgun (WGS) entry which is preliminary data.</text>
</comment>
<dbReference type="Proteomes" id="UP001515480">
    <property type="component" value="Unassembled WGS sequence"/>
</dbReference>
<sequence length="592" mass="65477">MAGKARTVVVPHRSALARVLRGRAYSKLIVALYRWRVGIGLLLRHQALHKLRQASQTHQQMITNLRKTAPRGSQRALQPLAHFSRISRALGLSCAIGQWKLFCAANATSAVLMTSSALSGNGTFTARARVKKASAQELALAEMRSECDSLRAEAVERERQLALVQKQLAAAVDRRRVVESDGRHAQELLARMQSEQGRVRAVRDGLVAAQEAEAEWRLEAARAFRERLIVVRELEHEERTAKWARELVLSCHGALLEAQRAQRRHASEMSAEKSRALMRMTEIQAAVAADACTLAAHLRKQVADKALREQAKKRGALAALGTTMTPATRCIAKCSGDSTKSIAKRSRFARENLSSGAAPNTNPDEADEITEEEGECGDNSECDEIPVQTTRAACATCSAPVIRASADCGRDTPATGPRASLNVTFRGDAWEPDQSRAALVGVSEKDLSEPSANRQWLMQLRQTLTRRQLELRRASALGTAWKIWISYCSAVINWEKLEAYSGQLESCRAEERRYKSLLVECRKKLAAEKNRADRLEASRSNEQLASRQLELQRVQDASYVPSTLEVQCLTSTNAFFDNSCESVARVLHESSC</sequence>
<keyword evidence="4" id="KW-1185">Reference proteome</keyword>
<name>A0AB34J780_PRYPA</name>
<organism evidence="3 4">
    <name type="scientific">Prymnesium parvum</name>
    <name type="common">Toxic golden alga</name>
    <dbReference type="NCBI Taxonomy" id="97485"/>
    <lineage>
        <taxon>Eukaryota</taxon>
        <taxon>Haptista</taxon>
        <taxon>Haptophyta</taxon>
        <taxon>Prymnesiophyceae</taxon>
        <taxon>Prymnesiales</taxon>
        <taxon>Prymnesiaceae</taxon>
        <taxon>Prymnesium</taxon>
    </lineage>
</organism>
<evidence type="ECO:0000256" key="2">
    <source>
        <dbReference type="SAM" id="MobiDB-lite"/>
    </source>
</evidence>
<reference evidence="3 4" key="1">
    <citation type="journal article" date="2024" name="Science">
        <title>Giant polyketide synthase enzymes in the biosynthesis of giant marine polyether toxins.</title>
        <authorList>
            <person name="Fallon T.R."/>
            <person name="Shende V.V."/>
            <person name="Wierzbicki I.H."/>
            <person name="Pendleton A.L."/>
            <person name="Watervoot N.F."/>
            <person name="Auber R.P."/>
            <person name="Gonzalez D.J."/>
            <person name="Wisecaver J.H."/>
            <person name="Moore B.S."/>
        </authorList>
    </citation>
    <scope>NUCLEOTIDE SEQUENCE [LARGE SCALE GENOMIC DNA]</scope>
    <source>
        <strain evidence="3 4">12B1</strain>
    </source>
</reference>